<keyword evidence="2" id="KW-1185">Reference proteome</keyword>
<protein>
    <submittedName>
        <fullName evidence="1">Uncharacterized protein</fullName>
    </submittedName>
</protein>
<organism evidence="1 2">
    <name type="scientific">Cordylochernes scorpioides</name>
    <dbReference type="NCBI Taxonomy" id="51811"/>
    <lineage>
        <taxon>Eukaryota</taxon>
        <taxon>Metazoa</taxon>
        <taxon>Ecdysozoa</taxon>
        <taxon>Arthropoda</taxon>
        <taxon>Chelicerata</taxon>
        <taxon>Arachnida</taxon>
        <taxon>Pseudoscorpiones</taxon>
        <taxon>Cheliferoidea</taxon>
        <taxon>Chernetidae</taxon>
        <taxon>Cordylochernes</taxon>
    </lineage>
</organism>
<accession>A0ABY6KRJ8</accession>
<sequence length="194" mass="22535">MQRMTEARDEYVADALTNMQPHCEDLACRRHPIEVTSFYGLYLEHLNNHINPYPNIIESRKLAIQRTNDRHDKEKIKYDNKHRKPHFDTGDLVLVKAYHHPNSGKLVPYFTGPYKITEIISDNVVRINRPNRITGNDSDTVHTEYLGPSINENNTSLKQVRIALQNAWDTTLQKHAQIPPFPFSTLASHYTFSQ</sequence>
<proteinExistence type="predicted"/>
<gene>
    <name evidence="1" type="ORF">LAZ67_8002591</name>
</gene>
<dbReference type="EMBL" id="CP092870">
    <property type="protein sequence ID" value="UYV71314.1"/>
    <property type="molecule type" value="Genomic_DNA"/>
</dbReference>
<evidence type="ECO:0000313" key="2">
    <source>
        <dbReference type="Proteomes" id="UP001235939"/>
    </source>
</evidence>
<evidence type="ECO:0000313" key="1">
    <source>
        <dbReference type="EMBL" id="UYV71314.1"/>
    </source>
</evidence>
<dbReference type="Proteomes" id="UP001235939">
    <property type="component" value="Chromosome 08"/>
</dbReference>
<name>A0ABY6KRJ8_9ARAC</name>
<reference evidence="1 2" key="1">
    <citation type="submission" date="2022-01" db="EMBL/GenBank/DDBJ databases">
        <title>A chromosomal length assembly of Cordylochernes scorpioides.</title>
        <authorList>
            <person name="Zeh D."/>
            <person name="Zeh J."/>
        </authorList>
    </citation>
    <scope>NUCLEOTIDE SEQUENCE [LARGE SCALE GENOMIC DNA]</scope>
    <source>
        <strain evidence="1">IN4F17</strain>
        <tissue evidence="1">Whole Body</tissue>
    </source>
</reference>